<reference evidence="2" key="1">
    <citation type="journal article" date="2019" name="Int. J. Syst. Evol. Microbiol.">
        <title>The Global Catalogue of Microorganisms (GCM) 10K type strain sequencing project: providing services to taxonomists for standard genome sequencing and annotation.</title>
        <authorList>
            <consortium name="The Broad Institute Genomics Platform"/>
            <consortium name="The Broad Institute Genome Sequencing Center for Infectious Disease"/>
            <person name="Wu L."/>
            <person name="Ma J."/>
        </authorList>
    </citation>
    <scope>NUCLEOTIDE SEQUENCE [LARGE SCALE GENOMIC DNA]</scope>
    <source>
        <strain evidence="2">JCM 15089</strain>
    </source>
</reference>
<evidence type="ECO:0000313" key="1">
    <source>
        <dbReference type="EMBL" id="GAA0581155.1"/>
    </source>
</evidence>
<accession>A0ABP3Q413</accession>
<sequence length="128" mass="14623">MLSKAQFEKIVLSFEGVEKGTSYGHPAYVLAKKFFTRFRAEDNSAVLFVGSLDEREMLMEVEPEIFHVTSHYKDYPIVLARLDKLDAKTLRGMLQRHWANNAPKKLVNGTAKKTVKKAAPKRTIKKAR</sequence>
<comment type="caution">
    <text evidence="1">The sequence shown here is derived from an EMBL/GenBank/DDBJ whole genome shotgun (WGS) entry which is preliminary data.</text>
</comment>
<dbReference type="EMBL" id="BAAADD010000009">
    <property type="protein sequence ID" value="GAA0581155.1"/>
    <property type="molecule type" value="Genomic_DNA"/>
</dbReference>
<name>A0ABP3Q413_9PROT</name>
<organism evidence="1 2">
    <name type="scientific">Rhizomicrobium electricum</name>
    <dbReference type="NCBI Taxonomy" id="480070"/>
    <lineage>
        <taxon>Bacteria</taxon>
        <taxon>Pseudomonadati</taxon>
        <taxon>Pseudomonadota</taxon>
        <taxon>Alphaproteobacteria</taxon>
        <taxon>Micropepsales</taxon>
        <taxon>Micropepsaceae</taxon>
        <taxon>Rhizomicrobium</taxon>
    </lineage>
</organism>
<dbReference type="Proteomes" id="UP001499951">
    <property type="component" value="Unassembled WGS sequence"/>
</dbReference>
<gene>
    <name evidence="1" type="ORF">GCM10008942_32510</name>
</gene>
<evidence type="ECO:0008006" key="3">
    <source>
        <dbReference type="Google" id="ProtNLM"/>
    </source>
</evidence>
<protein>
    <recommendedName>
        <fullName evidence="3">MmcQ/YjbR family DNA-binding protein</fullName>
    </recommendedName>
</protein>
<dbReference type="RefSeq" id="WP_208393861.1">
    <property type="nucleotide sequence ID" value="NZ_BAAADD010000009.1"/>
</dbReference>
<keyword evidence="2" id="KW-1185">Reference proteome</keyword>
<evidence type="ECO:0000313" key="2">
    <source>
        <dbReference type="Proteomes" id="UP001499951"/>
    </source>
</evidence>
<proteinExistence type="predicted"/>